<keyword evidence="2" id="KW-1185">Reference proteome</keyword>
<sequence length="101" mass="12272">MELRRHVWMLWERDRYGYVIDPTYREWIVARTVERVINATLHHDDAPAELGAHLLHDYTPRLDPVERPRFQFWWQHVMEYGFDGENPLRHLHKPTVKAGTK</sequence>
<protein>
    <submittedName>
        <fullName evidence="1">Uncharacterized protein</fullName>
    </submittedName>
</protein>
<evidence type="ECO:0000313" key="1">
    <source>
        <dbReference type="EMBL" id="GGH93832.1"/>
    </source>
</evidence>
<dbReference type="EMBL" id="BMFW01000005">
    <property type="protein sequence ID" value="GGH93832.1"/>
    <property type="molecule type" value="Genomic_DNA"/>
</dbReference>
<proteinExistence type="predicted"/>
<comment type="caution">
    <text evidence="1">The sequence shown here is derived from an EMBL/GenBank/DDBJ whole genome shotgun (WGS) entry which is preliminary data.</text>
</comment>
<evidence type="ECO:0000313" key="2">
    <source>
        <dbReference type="Proteomes" id="UP000643279"/>
    </source>
</evidence>
<dbReference type="Proteomes" id="UP000643279">
    <property type="component" value="Unassembled WGS sequence"/>
</dbReference>
<organism evidence="1 2">
    <name type="scientific">Arthrobacter liuii</name>
    <dbReference type="NCBI Taxonomy" id="1476996"/>
    <lineage>
        <taxon>Bacteria</taxon>
        <taxon>Bacillati</taxon>
        <taxon>Actinomycetota</taxon>
        <taxon>Actinomycetes</taxon>
        <taxon>Micrococcales</taxon>
        <taxon>Micrococcaceae</taxon>
        <taxon>Arthrobacter</taxon>
    </lineage>
</organism>
<name>A0ABQ2API7_9MICC</name>
<accession>A0ABQ2API7</accession>
<reference evidence="2" key="1">
    <citation type="journal article" date="2019" name="Int. J. Syst. Evol. Microbiol.">
        <title>The Global Catalogue of Microorganisms (GCM) 10K type strain sequencing project: providing services to taxonomists for standard genome sequencing and annotation.</title>
        <authorList>
            <consortium name="The Broad Institute Genomics Platform"/>
            <consortium name="The Broad Institute Genome Sequencing Center for Infectious Disease"/>
            <person name="Wu L."/>
            <person name="Ma J."/>
        </authorList>
    </citation>
    <scope>NUCLEOTIDE SEQUENCE [LARGE SCALE GENOMIC DNA]</scope>
    <source>
        <strain evidence="2">CGMCC 1.12778</strain>
    </source>
</reference>
<gene>
    <name evidence="1" type="ORF">GCM10007170_15620</name>
</gene>